<name>A0A317Q4D9_9GAMM</name>
<dbReference type="AlphaFoldDB" id="A0A317Q4D9"/>
<dbReference type="Proteomes" id="UP000246964">
    <property type="component" value="Unassembled WGS sequence"/>
</dbReference>
<comment type="caution">
    <text evidence="1">The sequence shown here is derived from an EMBL/GenBank/DDBJ whole genome shotgun (WGS) entry which is preliminary data.</text>
</comment>
<accession>A0A317Q4D9</accession>
<keyword evidence="2" id="KW-1185">Reference proteome</keyword>
<protein>
    <submittedName>
        <fullName evidence="1">Uncharacterized protein</fullName>
    </submittedName>
</protein>
<gene>
    <name evidence="1" type="ORF">DET45_11676</name>
</gene>
<evidence type="ECO:0000313" key="2">
    <source>
        <dbReference type="Proteomes" id="UP000246964"/>
    </source>
</evidence>
<dbReference type="EMBL" id="QGTT01000016">
    <property type="protein sequence ID" value="PWW09884.1"/>
    <property type="molecule type" value="Genomic_DNA"/>
</dbReference>
<sequence length="250" mass="27911">MLAATVHPTVAQEIKPTEQQLVAGKDLDQQRLVETYSRMYRYYERRNFNSQRSVRILLSNYPQHVTPILAAAFDRYPMHYRHIMRAAIHAEPAFTSEIVSIALQQQIADPADIVKIAVEAEPSYADTIVNLASDNSPSAIDELVKVAVLVEPATADTILRGTNVEDLTRFELVLRSLLDAVPTLTQYLSQTVADLIAGDSAQEEVTDYSESQERARAVALLRSAHRAGIPEGDLELIATRYKIAETEYLD</sequence>
<evidence type="ECO:0000313" key="1">
    <source>
        <dbReference type="EMBL" id="PWW09884.1"/>
    </source>
</evidence>
<reference evidence="1 2" key="1">
    <citation type="submission" date="2018-05" db="EMBL/GenBank/DDBJ databases">
        <title>Freshwater and sediment microbial communities from various areas in North America, analyzing microbe dynamics in response to fracking.</title>
        <authorList>
            <person name="Lamendella R."/>
        </authorList>
    </citation>
    <scope>NUCLEOTIDE SEQUENCE [LARGE SCALE GENOMIC DNA]</scope>
    <source>
        <strain evidence="1 2">125B1</strain>
    </source>
</reference>
<dbReference type="RefSeq" id="WP_181394948.1">
    <property type="nucleotide sequence ID" value="NZ_QGTT01000016.1"/>
</dbReference>
<proteinExistence type="predicted"/>
<organism evidence="1 2">
    <name type="scientific">Pseudidiomarina maritima</name>
    <dbReference type="NCBI Taxonomy" id="519453"/>
    <lineage>
        <taxon>Bacteria</taxon>
        <taxon>Pseudomonadati</taxon>
        <taxon>Pseudomonadota</taxon>
        <taxon>Gammaproteobacteria</taxon>
        <taxon>Alteromonadales</taxon>
        <taxon>Idiomarinaceae</taxon>
        <taxon>Pseudidiomarina</taxon>
    </lineage>
</organism>